<proteinExistence type="predicted"/>
<protein>
    <submittedName>
        <fullName evidence="1">Uncharacterized protein</fullName>
    </submittedName>
</protein>
<dbReference type="AlphaFoldDB" id="W9KLC8"/>
<dbReference type="HOGENOM" id="CLU_3368512_0_0_1"/>
<gene>
    <name evidence="1" type="ORF">FOZG_04651</name>
</gene>
<name>W9KLC8_FUSOX</name>
<dbReference type="EMBL" id="JH717898">
    <property type="protein sequence ID" value="EWZ43559.1"/>
    <property type="molecule type" value="Genomic_DNA"/>
</dbReference>
<reference evidence="1" key="1">
    <citation type="submission" date="2011-06" db="EMBL/GenBank/DDBJ databases">
        <title>The Genome Sequence of Fusarium oxysporum Fo47.</title>
        <authorList>
            <consortium name="The Broad Institute Genome Sequencing Platform"/>
            <person name="Ma L.-J."/>
            <person name="Gale L.R."/>
            <person name="Schwartz D.C."/>
            <person name="Zhou S."/>
            <person name="Corby-Kistler H."/>
            <person name="Young S.K."/>
            <person name="Zeng Q."/>
            <person name="Gargeya S."/>
            <person name="Fitzgerald M."/>
            <person name="Haas B."/>
            <person name="Abouelleil A."/>
            <person name="Alvarado L."/>
            <person name="Arachchi H.M."/>
            <person name="Berlin A."/>
            <person name="Brown A."/>
            <person name="Chapman S.B."/>
            <person name="Chen Z."/>
            <person name="Dunbar C."/>
            <person name="Freedman E."/>
            <person name="Gearin G."/>
            <person name="Gellesch M."/>
            <person name="Goldberg J."/>
            <person name="Griggs A."/>
            <person name="Gujja S."/>
            <person name="Heiman D."/>
            <person name="Howarth C."/>
            <person name="Larson L."/>
            <person name="Lui A."/>
            <person name="MacDonald P.J.P."/>
            <person name="Mehta T."/>
            <person name="Montmayeur A."/>
            <person name="Murphy C."/>
            <person name="Neiman D."/>
            <person name="Pearson M."/>
            <person name="Priest M."/>
            <person name="Roberts A."/>
            <person name="Saif S."/>
            <person name="Shea T."/>
            <person name="Shenoy N."/>
            <person name="Sisk P."/>
            <person name="Stolte C."/>
            <person name="Sykes S."/>
            <person name="Wortman J."/>
            <person name="Nusbaum C."/>
            <person name="Birren B."/>
        </authorList>
    </citation>
    <scope>NUCLEOTIDE SEQUENCE [LARGE SCALE GENOMIC DNA]</scope>
    <source>
        <strain evidence="1">Fo47</strain>
    </source>
</reference>
<evidence type="ECO:0000313" key="1">
    <source>
        <dbReference type="EMBL" id="EWZ43559.1"/>
    </source>
</evidence>
<accession>W9KLC8</accession>
<dbReference type="Proteomes" id="UP000030766">
    <property type="component" value="Unassembled WGS sequence"/>
</dbReference>
<sequence>MVLNNLGDTKCFEGLKVYLRRHQFHCTESDDLCKA</sequence>
<reference evidence="1" key="2">
    <citation type="submission" date="2012-06" db="EMBL/GenBank/DDBJ databases">
        <title>Annotation of the Genome Sequence of Fusarium oxysporum Fo47.</title>
        <authorList>
            <consortium name="The Broad Institute Genomics Platform"/>
            <person name="Ma L.-J."/>
            <person name="Corby-Kistler H."/>
            <person name="Broz K."/>
            <person name="Gale L.R."/>
            <person name="Jonkers W."/>
            <person name="O'Donnell K."/>
            <person name="Ploetz R."/>
            <person name="Steinberg C."/>
            <person name="Schwartz D.C."/>
            <person name="VanEtten H."/>
            <person name="Zhou S."/>
            <person name="Young S.K."/>
            <person name="Zeng Q."/>
            <person name="Gargeya S."/>
            <person name="Fitzgerald M."/>
            <person name="Abouelleil A."/>
            <person name="Alvarado L."/>
            <person name="Chapman S.B."/>
            <person name="Gainer-Dewar J."/>
            <person name="Goldberg J."/>
            <person name="Griggs A."/>
            <person name="Gujja S."/>
            <person name="Hansen M."/>
            <person name="Howarth C."/>
            <person name="Imamovic A."/>
            <person name="Ireland A."/>
            <person name="Larimer J."/>
            <person name="McCowan C."/>
            <person name="Murphy C."/>
            <person name="Pearson M."/>
            <person name="Poon T.W."/>
            <person name="Priest M."/>
            <person name="Roberts A."/>
            <person name="Saif S."/>
            <person name="Shea T."/>
            <person name="Sykes S."/>
            <person name="Wortman J."/>
            <person name="Nusbaum C."/>
            <person name="Birren B."/>
        </authorList>
    </citation>
    <scope>NUCLEOTIDE SEQUENCE</scope>
    <source>
        <strain evidence="1">Fo47</strain>
    </source>
</reference>
<organism evidence="1">
    <name type="scientific">Fusarium oxysporum Fo47</name>
    <dbReference type="NCBI Taxonomy" id="660027"/>
    <lineage>
        <taxon>Eukaryota</taxon>
        <taxon>Fungi</taxon>
        <taxon>Dikarya</taxon>
        <taxon>Ascomycota</taxon>
        <taxon>Pezizomycotina</taxon>
        <taxon>Sordariomycetes</taxon>
        <taxon>Hypocreomycetidae</taxon>
        <taxon>Hypocreales</taxon>
        <taxon>Nectriaceae</taxon>
        <taxon>Fusarium</taxon>
        <taxon>Fusarium oxysporum species complex</taxon>
    </lineage>
</organism>
<dbReference type="VEuPathDB" id="FungiDB:FOZG_04651"/>